<feature type="region of interest" description="Disordered" evidence="1">
    <location>
        <begin position="33"/>
        <end position="126"/>
    </location>
</feature>
<feature type="compositionally biased region" description="Basic and acidic residues" evidence="1">
    <location>
        <begin position="76"/>
        <end position="88"/>
    </location>
</feature>
<protein>
    <submittedName>
        <fullName evidence="2">Os12g0518700 protein</fullName>
    </submittedName>
</protein>
<organism evidence="2 3">
    <name type="scientific">Oryza sativa subsp. japonica</name>
    <name type="common">Rice</name>
    <dbReference type="NCBI Taxonomy" id="39947"/>
    <lineage>
        <taxon>Eukaryota</taxon>
        <taxon>Viridiplantae</taxon>
        <taxon>Streptophyta</taxon>
        <taxon>Embryophyta</taxon>
        <taxon>Tracheophyta</taxon>
        <taxon>Spermatophyta</taxon>
        <taxon>Magnoliopsida</taxon>
        <taxon>Liliopsida</taxon>
        <taxon>Poales</taxon>
        <taxon>Poaceae</taxon>
        <taxon>BOP clade</taxon>
        <taxon>Oryzoideae</taxon>
        <taxon>Oryzeae</taxon>
        <taxon>Oryzinae</taxon>
        <taxon>Oryza</taxon>
        <taxon>Oryza sativa</taxon>
    </lineage>
</organism>
<dbReference type="PaxDb" id="39947-A0A0P0YAN9"/>
<reference evidence="3" key="1">
    <citation type="journal article" date="2005" name="Nature">
        <title>The map-based sequence of the rice genome.</title>
        <authorList>
            <consortium name="International rice genome sequencing project (IRGSP)"/>
            <person name="Matsumoto T."/>
            <person name="Wu J."/>
            <person name="Kanamori H."/>
            <person name="Katayose Y."/>
            <person name="Fujisawa M."/>
            <person name="Namiki N."/>
            <person name="Mizuno H."/>
            <person name="Yamamoto K."/>
            <person name="Antonio B.A."/>
            <person name="Baba T."/>
            <person name="Sakata K."/>
            <person name="Nagamura Y."/>
            <person name="Aoki H."/>
            <person name="Arikawa K."/>
            <person name="Arita K."/>
            <person name="Bito T."/>
            <person name="Chiden Y."/>
            <person name="Fujitsuka N."/>
            <person name="Fukunaka R."/>
            <person name="Hamada M."/>
            <person name="Harada C."/>
            <person name="Hayashi A."/>
            <person name="Hijishita S."/>
            <person name="Honda M."/>
            <person name="Hosokawa S."/>
            <person name="Ichikawa Y."/>
            <person name="Idonuma A."/>
            <person name="Iijima M."/>
            <person name="Ikeda M."/>
            <person name="Ikeno M."/>
            <person name="Ito K."/>
            <person name="Ito S."/>
            <person name="Ito T."/>
            <person name="Ito Y."/>
            <person name="Ito Y."/>
            <person name="Iwabuchi A."/>
            <person name="Kamiya K."/>
            <person name="Karasawa W."/>
            <person name="Kurita K."/>
            <person name="Katagiri S."/>
            <person name="Kikuta A."/>
            <person name="Kobayashi H."/>
            <person name="Kobayashi N."/>
            <person name="Machita K."/>
            <person name="Maehara T."/>
            <person name="Masukawa M."/>
            <person name="Mizubayashi T."/>
            <person name="Mukai Y."/>
            <person name="Nagasaki H."/>
            <person name="Nagata Y."/>
            <person name="Naito S."/>
            <person name="Nakashima M."/>
            <person name="Nakama Y."/>
            <person name="Nakamichi Y."/>
            <person name="Nakamura M."/>
            <person name="Meguro A."/>
            <person name="Negishi M."/>
            <person name="Ohta I."/>
            <person name="Ohta T."/>
            <person name="Okamoto M."/>
            <person name="Ono N."/>
            <person name="Saji S."/>
            <person name="Sakaguchi M."/>
            <person name="Sakai K."/>
            <person name="Shibata M."/>
            <person name="Shimokawa T."/>
            <person name="Song J."/>
            <person name="Takazaki Y."/>
            <person name="Terasawa K."/>
            <person name="Tsugane M."/>
            <person name="Tsuji K."/>
            <person name="Ueda S."/>
            <person name="Waki K."/>
            <person name="Yamagata H."/>
            <person name="Yamamoto M."/>
            <person name="Yamamoto S."/>
            <person name="Yamane H."/>
            <person name="Yoshiki S."/>
            <person name="Yoshihara R."/>
            <person name="Yukawa K."/>
            <person name="Zhong H."/>
            <person name="Yano M."/>
            <person name="Yuan Q."/>
            <person name="Ouyang S."/>
            <person name="Liu J."/>
            <person name="Jones K.M."/>
            <person name="Gansberger K."/>
            <person name="Moffat K."/>
            <person name="Hill J."/>
            <person name="Bera J."/>
            <person name="Fadrosh D."/>
            <person name="Jin S."/>
            <person name="Johri S."/>
            <person name="Kim M."/>
            <person name="Overton L."/>
            <person name="Reardon M."/>
            <person name="Tsitrin T."/>
            <person name="Vuong H."/>
            <person name="Weaver B."/>
            <person name="Ciecko A."/>
            <person name="Tallon L."/>
            <person name="Jackson J."/>
            <person name="Pai G."/>
            <person name="Aken S.V."/>
            <person name="Utterback T."/>
            <person name="Reidmuller S."/>
            <person name="Feldblyum T."/>
            <person name="Hsiao J."/>
            <person name="Zismann V."/>
            <person name="Iobst S."/>
            <person name="de Vazeille A.R."/>
            <person name="Buell C.R."/>
            <person name="Ying K."/>
            <person name="Li Y."/>
            <person name="Lu T."/>
            <person name="Huang Y."/>
            <person name="Zhao Q."/>
            <person name="Feng Q."/>
            <person name="Zhang L."/>
            <person name="Zhu J."/>
            <person name="Weng Q."/>
            <person name="Mu J."/>
            <person name="Lu Y."/>
            <person name="Fan D."/>
            <person name="Liu Y."/>
            <person name="Guan J."/>
            <person name="Zhang Y."/>
            <person name="Yu S."/>
            <person name="Liu X."/>
            <person name="Zhang Y."/>
            <person name="Hong G."/>
            <person name="Han B."/>
            <person name="Choisne N."/>
            <person name="Demange N."/>
            <person name="Orjeda G."/>
            <person name="Samain S."/>
            <person name="Cattolico L."/>
            <person name="Pelletier E."/>
            <person name="Couloux A."/>
            <person name="Segurens B."/>
            <person name="Wincker P."/>
            <person name="D'Hont A."/>
            <person name="Scarpelli C."/>
            <person name="Weissenbach J."/>
            <person name="Salanoubat M."/>
            <person name="Quetier F."/>
            <person name="Yu Y."/>
            <person name="Kim H.R."/>
            <person name="Rambo T."/>
            <person name="Currie J."/>
            <person name="Collura K."/>
            <person name="Luo M."/>
            <person name="Yang T."/>
            <person name="Ammiraju J.S.S."/>
            <person name="Engler F."/>
            <person name="Soderlund C."/>
            <person name="Wing R.A."/>
            <person name="Palmer L.E."/>
            <person name="de la Bastide M."/>
            <person name="Spiegel L."/>
            <person name="Nascimento L."/>
            <person name="Zutavern T."/>
            <person name="O'Shaughnessy A."/>
            <person name="Dike S."/>
            <person name="Dedhia N."/>
            <person name="Preston R."/>
            <person name="Balija V."/>
            <person name="McCombie W.R."/>
            <person name="Chow T."/>
            <person name="Chen H."/>
            <person name="Chung M."/>
            <person name="Chen C."/>
            <person name="Shaw J."/>
            <person name="Wu H."/>
            <person name="Hsiao K."/>
            <person name="Chao Y."/>
            <person name="Chu M."/>
            <person name="Cheng C."/>
            <person name="Hour A."/>
            <person name="Lee P."/>
            <person name="Lin S."/>
            <person name="Lin Y."/>
            <person name="Liou J."/>
            <person name="Liu S."/>
            <person name="Hsing Y."/>
            <person name="Raghuvanshi S."/>
            <person name="Mohanty A."/>
            <person name="Bharti A.K."/>
            <person name="Gaur A."/>
            <person name="Gupta V."/>
            <person name="Kumar D."/>
            <person name="Ravi V."/>
            <person name="Vij S."/>
            <person name="Kapur A."/>
            <person name="Khurana P."/>
            <person name="Khurana P."/>
            <person name="Khurana J.P."/>
            <person name="Tyagi A.K."/>
            <person name="Gaikwad K."/>
            <person name="Singh A."/>
            <person name="Dalal V."/>
            <person name="Srivastava S."/>
            <person name="Dixit A."/>
            <person name="Pal A.K."/>
            <person name="Ghazi I.A."/>
            <person name="Yadav M."/>
            <person name="Pandit A."/>
            <person name="Bhargava A."/>
            <person name="Sureshbabu K."/>
            <person name="Batra K."/>
            <person name="Sharma T.R."/>
            <person name="Mohapatra T."/>
            <person name="Singh N.K."/>
            <person name="Messing J."/>
            <person name="Nelson A.B."/>
            <person name="Fuks G."/>
            <person name="Kavchok S."/>
            <person name="Keizer G."/>
            <person name="Linton E."/>
            <person name="Llaca V."/>
            <person name="Song R."/>
            <person name="Tanyolac B."/>
            <person name="Young S."/>
            <person name="Ho-Il K."/>
            <person name="Hahn J.H."/>
            <person name="Sangsakoo G."/>
            <person name="Vanavichit A."/>
            <person name="de Mattos Luiz.A.T."/>
            <person name="Zimmer P.D."/>
            <person name="Malone G."/>
            <person name="Dellagostin O."/>
            <person name="de Oliveira A.C."/>
            <person name="Bevan M."/>
            <person name="Bancroft I."/>
            <person name="Minx P."/>
            <person name="Cordum H."/>
            <person name="Wilson R."/>
            <person name="Cheng Z."/>
            <person name="Jin W."/>
            <person name="Jiang J."/>
            <person name="Leong S.A."/>
            <person name="Iwama H."/>
            <person name="Gojobori T."/>
            <person name="Itoh T."/>
            <person name="Niimura Y."/>
            <person name="Fujii Y."/>
            <person name="Habara T."/>
            <person name="Sakai H."/>
            <person name="Sato Y."/>
            <person name="Wilson G."/>
            <person name="Kumar K."/>
            <person name="McCouch S."/>
            <person name="Juretic N."/>
            <person name="Hoen D."/>
            <person name="Wright S."/>
            <person name="Bruskiewich R."/>
            <person name="Bureau T."/>
            <person name="Miyao A."/>
            <person name="Hirochika H."/>
            <person name="Nishikawa T."/>
            <person name="Kadowaki K."/>
            <person name="Sugiura M."/>
            <person name="Burr B."/>
            <person name="Sasaki T."/>
        </authorList>
    </citation>
    <scope>NUCLEOTIDE SEQUENCE [LARGE SCALE GENOMIC DNA]</scope>
    <source>
        <strain evidence="3">cv. Nipponbare</strain>
    </source>
</reference>
<sequence length="126" mass="14022">MGVAVDPSSFLVLLDPLNRTELPMERTPATVVLLTRSPPPPDQHQIPSARERRFGAAHDSAPASHRPVKGSEEDDNHFVDLGHRDGESCRNSSPPSSPRKRAGRCVALRRRRLSLSPVANRHHHHR</sequence>
<accession>A0A0P0YAN9</accession>
<keyword evidence="3" id="KW-1185">Reference proteome</keyword>
<evidence type="ECO:0000313" key="3">
    <source>
        <dbReference type="Proteomes" id="UP000059680"/>
    </source>
</evidence>
<reference evidence="2 3" key="2">
    <citation type="journal article" date="2013" name="Plant Cell Physiol.">
        <title>Rice Annotation Project Database (RAP-DB): an integrative and interactive database for rice genomics.</title>
        <authorList>
            <person name="Sakai H."/>
            <person name="Lee S.S."/>
            <person name="Tanaka T."/>
            <person name="Numa H."/>
            <person name="Kim J."/>
            <person name="Kawahara Y."/>
            <person name="Wakimoto H."/>
            <person name="Yang C.C."/>
            <person name="Iwamoto M."/>
            <person name="Abe T."/>
            <person name="Yamada Y."/>
            <person name="Muto A."/>
            <person name="Inokuchi H."/>
            <person name="Ikemura T."/>
            <person name="Matsumoto T."/>
            <person name="Sasaki T."/>
            <person name="Itoh T."/>
        </authorList>
    </citation>
    <scope>NUCLEOTIDE SEQUENCE [LARGE SCALE GENOMIC DNA]</scope>
    <source>
        <strain evidence="3">cv. Nipponbare</strain>
    </source>
</reference>
<dbReference type="AlphaFoldDB" id="A0A0P0YAN9"/>
<dbReference type="InParanoid" id="A0A0P0YAN9"/>
<dbReference type="EMBL" id="AP014968">
    <property type="protein sequence ID" value="BAT17392.1"/>
    <property type="molecule type" value="Genomic_DNA"/>
</dbReference>
<gene>
    <name evidence="2" type="ordered locus">Os12g0518700</name>
    <name evidence="2" type="ORF">OSNPB_120518700</name>
</gene>
<feature type="compositionally biased region" description="Basic residues" evidence="1">
    <location>
        <begin position="98"/>
        <end position="113"/>
    </location>
</feature>
<reference evidence="2 3" key="3">
    <citation type="journal article" date="2013" name="Rice">
        <title>Improvement of the Oryza sativa Nipponbare reference genome using next generation sequence and optical map data.</title>
        <authorList>
            <person name="Kawahara Y."/>
            <person name="de la Bastide M."/>
            <person name="Hamilton J.P."/>
            <person name="Kanamori H."/>
            <person name="McCombie W.R."/>
            <person name="Ouyang S."/>
            <person name="Schwartz D.C."/>
            <person name="Tanaka T."/>
            <person name="Wu J."/>
            <person name="Zhou S."/>
            <person name="Childs K.L."/>
            <person name="Davidson R.M."/>
            <person name="Lin H."/>
            <person name="Quesada-Ocampo L."/>
            <person name="Vaillancourt B."/>
            <person name="Sakai H."/>
            <person name="Lee S.S."/>
            <person name="Kim J."/>
            <person name="Numa H."/>
            <person name="Itoh T."/>
            <person name="Buell C.R."/>
            <person name="Matsumoto T."/>
        </authorList>
    </citation>
    <scope>NUCLEOTIDE SEQUENCE [LARGE SCALE GENOMIC DNA]</scope>
    <source>
        <strain evidence="3">cv. Nipponbare</strain>
    </source>
</reference>
<name>A0A0P0YAN9_ORYSJ</name>
<proteinExistence type="predicted"/>
<dbReference type="Proteomes" id="UP000059680">
    <property type="component" value="Chromosome 12"/>
</dbReference>
<evidence type="ECO:0000256" key="1">
    <source>
        <dbReference type="SAM" id="MobiDB-lite"/>
    </source>
</evidence>
<evidence type="ECO:0000313" key="2">
    <source>
        <dbReference type="EMBL" id="BAT17392.1"/>
    </source>
</evidence>